<dbReference type="InParanoid" id="M1DIV9"/>
<evidence type="ECO:0000313" key="2">
    <source>
        <dbReference type="EnsemblPlants" id="PGSC0003DMT400089766"/>
    </source>
</evidence>
<feature type="region of interest" description="Disordered" evidence="1">
    <location>
        <begin position="99"/>
        <end position="127"/>
    </location>
</feature>
<dbReference type="Proteomes" id="UP000011115">
    <property type="component" value="Unassembled WGS sequence"/>
</dbReference>
<name>M1DIV9_SOLTU</name>
<keyword evidence="3" id="KW-1185">Reference proteome</keyword>
<evidence type="ECO:0000256" key="1">
    <source>
        <dbReference type="SAM" id="MobiDB-lite"/>
    </source>
</evidence>
<accession>M1DIV9</accession>
<evidence type="ECO:0008006" key="4">
    <source>
        <dbReference type="Google" id="ProtNLM"/>
    </source>
</evidence>
<dbReference type="EnsemblPlants" id="PGSC0003DMT400089766">
    <property type="protein sequence ID" value="PGSC0003DMT400089766"/>
    <property type="gene ID" value="PGSC0003DMG400039337"/>
</dbReference>
<dbReference type="HOGENOM" id="CLU_1974501_0_0_1"/>
<dbReference type="PaxDb" id="4113-PGSC0003DMT400089766"/>
<reference evidence="2" key="2">
    <citation type="submission" date="2015-06" db="UniProtKB">
        <authorList>
            <consortium name="EnsemblPlants"/>
        </authorList>
    </citation>
    <scope>IDENTIFICATION</scope>
    <source>
        <strain evidence="2">DM1-3 516 R44</strain>
    </source>
</reference>
<feature type="compositionally biased region" description="Polar residues" evidence="1">
    <location>
        <begin position="99"/>
        <end position="120"/>
    </location>
</feature>
<organism evidence="2 3">
    <name type="scientific">Solanum tuberosum</name>
    <name type="common">Potato</name>
    <dbReference type="NCBI Taxonomy" id="4113"/>
    <lineage>
        <taxon>Eukaryota</taxon>
        <taxon>Viridiplantae</taxon>
        <taxon>Streptophyta</taxon>
        <taxon>Embryophyta</taxon>
        <taxon>Tracheophyta</taxon>
        <taxon>Spermatophyta</taxon>
        <taxon>Magnoliopsida</taxon>
        <taxon>eudicotyledons</taxon>
        <taxon>Gunneridae</taxon>
        <taxon>Pentapetalae</taxon>
        <taxon>asterids</taxon>
        <taxon>lamiids</taxon>
        <taxon>Solanales</taxon>
        <taxon>Solanaceae</taxon>
        <taxon>Solanoideae</taxon>
        <taxon>Solaneae</taxon>
        <taxon>Solanum</taxon>
    </lineage>
</organism>
<proteinExistence type="predicted"/>
<evidence type="ECO:0000313" key="3">
    <source>
        <dbReference type="Proteomes" id="UP000011115"/>
    </source>
</evidence>
<sequence length="127" mass="13177">MGAGARSVNVVDVGCVSPNEVKFEALYNEEVNFLANQAEEGRGPAEVHRYSMIFGTVEIPDMPADTDVLSATTGDEVRVEKIVVAGSEISLADTTMVGSSVTNIPGTDAQDQSVALSTDSPIDGATA</sequence>
<dbReference type="AlphaFoldDB" id="M1DIV9"/>
<dbReference type="Gramene" id="PGSC0003DMT400089766">
    <property type="protein sequence ID" value="PGSC0003DMT400089766"/>
    <property type="gene ID" value="PGSC0003DMG400039337"/>
</dbReference>
<protein>
    <recommendedName>
        <fullName evidence="4">Integrase core domain containing protein</fullName>
    </recommendedName>
</protein>
<reference evidence="3" key="1">
    <citation type="journal article" date="2011" name="Nature">
        <title>Genome sequence and analysis of the tuber crop potato.</title>
        <authorList>
            <consortium name="The Potato Genome Sequencing Consortium"/>
        </authorList>
    </citation>
    <scope>NUCLEOTIDE SEQUENCE [LARGE SCALE GENOMIC DNA]</scope>
    <source>
        <strain evidence="3">cv. DM1-3 516 R44</strain>
    </source>
</reference>